<feature type="compositionally biased region" description="Basic and acidic residues" evidence="1">
    <location>
        <begin position="47"/>
        <end position="65"/>
    </location>
</feature>
<comment type="caution">
    <text evidence="2">The sequence shown here is derived from an EMBL/GenBank/DDBJ whole genome shotgun (WGS) entry which is preliminary data.</text>
</comment>
<accession>A0AA39ZTT1</accession>
<evidence type="ECO:0000256" key="1">
    <source>
        <dbReference type="SAM" id="MobiDB-lite"/>
    </source>
</evidence>
<organism evidence="2 3">
    <name type="scientific">Lasiosphaeria miniovina</name>
    <dbReference type="NCBI Taxonomy" id="1954250"/>
    <lineage>
        <taxon>Eukaryota</taxon>
        <taxon>Fungi</taxon>
        <taxon>Dikarya</taxon>
        <taxon>Ascomycota</taxon>
        <taxon>Pezizomycotina</taxon>
        <taxon>Sordariomycetes</taxon>
        <taxon>Sordariomycetidae</taxon>
        <taxon>Sordariales</taxon>
        <taxon>Lasiosphaeriaceae</taxon>
        <taxon>Lasiosphaeria</taxon>
    </lineage>
</organism>
<proteinExistence type="predicted"/>
<name>A0AA39ZTT1_9PEZI</name>
<dbReference type="EMBL" id="JAUIRO010000008">
    <property type="protein sequence ID" value="KAK0703451.1"/>
    <property type="molecule type" value="Genomic_DNA"/>
</dbReference>
<dbReference type="RefSeq" id="XP_060290310.1">
    <property type="nucleotide sequence ID" value="XM_060443054.1"/>
</dbReference>
<keyword evidence="3" id="KW-1185">Reference proteome</keyword>
<dbReference type="GeneID" id="85326324"/>
<evidence type="ECO:0000313" key="3">
    <source>
        <dbReference type="Proteomes" id="UP001172101"/>
    </source>
</evidence>
<dbReference type="Proteomes" id="UP001172101">
    <property type="component" value="Unassembled WGS sequence"/>
</dbReference>
<evidence type="ECO:0000313" key="2">
    <source>
        <dbReference type="EMBL" id="KAK0703451.1"/>
    </source>
</evidence>
<feature type="region of interest" description="Disordered" evidence="1">
    <location>
        <begin position="43"/>
        <end position="65"/>
    </location>
</feature>
<reference evidence="2" key="1">
    <citation type="submission" date="2023-06" db="EMBL/GenBank/DDBJ databases">
        <title>Genome-scale phylogeny and comparative genomics of the fungal order Sordariales.</title>
        <authorList>
            <consortium name="Lawrence Berkeley National Laboratory"/>
            <person name="Hensen N."/>
            <person name="Bonometti L."/>
            <person name="Westerberg I."/>
            <person name="Brannstrom I.O."/>
            <person name="Guillou S."/>
            <person name="Cros-Aarteil S."/>
            <person name="Calhoun S."/>
            <person name="Haridas S."/>
            <person name="Kuo A."/>
            <person name="Mondo S."/>
            <person name="Pangilinan J."/>
            <person name="Riley R."/>
            <person name="LaButti K."/>
            <person name="Andreopoulos B."/>
            <person name="Lipzen A."/>
            <person name="Chen C."/>
            <person name="Yanf M."/>
            <person name="Daum C."/>
            <person name="Ng V."/>
            <person name="Clum A."/>
            <person name="Steindorff A."/>
            <person name="Ohm R."/>
            <person name="Martin F."/>
            <person name="Silar P."/>
            <person name="Natvig D."/>
            <person name="Lalanne C."/>
            <person name="Gautier V."/>
            <person name="Ament-velasquez S.L."/>
            <person name="Kruys A."/>
            <person name="Hutchinson M.I."/>
            <person name="Powell A.J."/>
            <person name="Barry K."/>
            <person name="Miller A.N."/>
            <person name="Grigoriev I.V."/>
            <person name="Debuchy R."/>
            <person name="Gladieux P."/>
            <person name="Thoren M.H."/>
            <person name="Johannesson H."/>
        </authorList>
    </citation>
    <scope>NUCLEOTIDE SEQUENCE</scope>
    <source>
        <strain evidence="2">SMH2392-1A</strain>
    </source>
</reference>
<dbReference type="AlphaFoldDB" id="A0AA39ZTT1"/>
<protein>
    <submittedName>
        <fullName evidence="2">Uncharacterized protein</fullName>
    </submittedName>
</protein>
<gene>
    <name evidence="2" type="ORF">B0T26DRAFT_731374</name>
</gene>
<sequence length="65" mass="7468">MEWPNGAGRVYSISFLGICSSLRQHQRPDIIRIIGTRTFRPVSRSHMRIEPDRTGQDRTGQDRTG</sequence>